<dbReference type="Gene3D" id="2.60.120.10">
    <property type="entry name" value="Jelly Rolls"/>
    <property type="match status" value="1"/>
</dbReference>
<dbReference type="PROSITE" id="PS50042">
    <property type="entry name" value="CNMP_BINDING_3"/>
    <property type="match status" value="1"/>
</dbReference>
<evidence type="ECO:0000313" key="3">
    <source>
        <dbReference type="Proteomes" id="UP000598820"/>
    </source>
</evidence>
<dbReference type="InterPro" id="IPR018490">
    <property type="entry name" value="cNMP-bd_dom_sf"/>
</dbReference>
<dbReference type="SMART" id="SM00100">
    <property type="entry name" value="cNMP"/>
    <property type="match status" value="1"/>
</dbReference>
<dbReference type="RefSeq" id="WP_190888970.1">
    <property type="nucleotide sequence ID" value="NZ_JACWZY010000019.1"/>
</dbReference>
<organism evidence="2 3">
    <name type="scientific">Spirosoma profusum</name>
    <dbReference type="NCBI Taxonomy" id="2771354"/>
    <lineage>
        <taxon>Bacteria</taxon>
        <taxon>Pseudomonadati</taxon>
        <taxon>Bacteroidota</taxon>
        <taxon>Cytophagia</taxon>
        <taxon>Cytophagales</taxon>
        <taxon>Cytophagaceae</taxon>
        <taxon>Spirosoma</taxon>
    </lineage>
</organism>
<dbReference type="Proteomes" id="UP000598820">
    <property type="component" value="Unassembled WGS sequence"/>
</dbReference>
<sequence length="190" mass="21899">MIITNPFLEAINRFTPLSPDSQDAMANVLKRLELPKGHVLIPQNTICRWVYFIESGLTRTYYYKNGKDVTDWLSAEGQFAVSLSSFLTQQPDRRIVELLEPSVLWGISHDGLETLYQQHHDIERLGRLLANHGMLLLQRRFDELHFATALERYRNLIALNPTFIQRVPLGMVASYLGMTPETLSRMRAQV</sequence>
<dbReference type="SUPFAM" id="SSF51206">
    <property type="entry name" value="cAMP-binding domain-like"/>
    <property type="match status" value="1"/>
</dbReference>
<protein>
    <submittedName>
        <fullName evidence="2">Crp/Fnr family transcriptional regulator</fullName>
    </submittedName>
</protein>
<dbReference type="AlphaFoldDB" id="A0A926XZG8"/>
<evidence type="ECO:0000313" key="2">
    <source>
        <dbReference type="EMBL" id="MBD2703126.1"/>
    </source>
</evidence>
<dbReference type="CDD" id="cd00038">
    <property type="entry name" value="CAP_ED"/>
    <property type="match status" value="1"/>
</dbReference>
<name>A0A926XZG8_9BACT</name>
<evidence type="ECO:0000259" key="1">
    <source>
        <dbReference type="PROSITE" id="PS50042"/>
    </source>
</evidence>
<reference evidence="2" key="1">
    <citation type="submission" date="2020-09" db="EMBL/GenBank/DDBJ databases">
        <authorList>
            <person name="Kim M.K."/>
        </authorList>
    </citation>
    <scope>NUCLEOTIDE SEQUENCE</scope>
    <source>
        <strain evidence="2">BT702</strain>
    </source>
</reference>
<dbReference type="InterPro" id="IPR000595">
    <property type="entry name" value="cNMP-bd_dom"/>
</dbReference>
<dbReference type="Pfam" id="PF00027">
    <property type="entry name" value="cNMP_binding"/>
    <property type="match status" value="1"/>
</dbReference>
<comment type="caution">
    <text evidence="2">The sequence shown here is derived from an EMBL/GenBank/DDBJ whole genome shotgun (WGS) entry which is preliminary data.</text>
</comment>
<feature type="domain" description="Cyclic nucleotide-binding" evidence="1">
    <location>
        <begin position="13"/>
        <end position="124"/>
    </location>
</feature>
<dbReference type="EMBL" id="JACWZY010000019">
    <property type="protein sequence ID" value="MBD2703126.1"/>
    <property type="molecule type" value="Genomic_DNA"/>
</dbReference>
<accession>A0A926XZG8</accession>
<proteinExistence type="predicted"/>
<gene>
    <name evidence="2" type="ORF">IC229_20935</name>
</gene>
<dbReference type="InterPro" id="IPR014710">
    <property type="entry name" value="RmlC-like_jellyroll"/>
</dbReference>
<keyword evidence="3" id="KW-1185">Reference proteome</keyword>